<organism evidence="3 4">
    <name type="scientific">Bacteroides cellulosilyticus</name>
    <dbReference type="NCBI Taxonomy" id="246787"/>
    <lineage>
        <taxon>Bacteria</taxon>
        <taxon>Pseudomonadati</taxon>
        <taxon>Bacteroidota</taxon>
        <taxon>Bacteroidia</taxon>
        <taxon>Bacteroidales</taxon>
        <taxon>Bacteroidaceae</taxon>
        <taxon>Bacteroides</taxon>
    </lineage>
</organism>
<gene>
    <name evidence="3" type="ORF">DWX97_01210</name>
</gene>
<accession>A0A412IP21</accession>
<comment type="caution">
    <text evidence="3">The sequence shown here is derived from an EMBL/GenBank/DDBJ whole genome shotgun (WGS) entry which is preliminary data.</text>
</comment>
<dbReference type="PROSITE" id="PS51352">
    <property type="entry name" value="THIOREDOXIN_2"/>
    <property type="match status" value="1"/>
</dbReference>
<feature type="chain" id="PRO_5019315731" evidence="1">
    <location>
        <begin position="21"/>
        <end position="162"/>
    </location>
</feature>
<evidence type="ECO:0000259" key="2">
    <source>
        <dbReference type="PROSITE" id="PS51352"/>
    </source>
</evidence>
<protein>
    <submittedName>
        <fullName evidence="3">TlpA family protein disulfide reductase</fullName>
    </submittedName>
</protein>
<dbReference type="PANTHER" id="PTHR42852:SF17">
    <property type="entry name" value="THIOREDOXIN-LIKE PROTEIN HI_1115"/>
    <property type="match status" value="1"/>
</dbReference>
<feature type="domain" description="Thioredoxin" evidence="2">
    <location>
        <begin position="17"/>
        <end position="161"/>
    </location>
</feature>
<dbReference type="InterPro" id="IPR013766">
    <property type="entry name" value="Thioredoxin_domain"/>
</dbReference>
<dbReference type="GO" id="GO:0016491">
    <property type="term" value="F:oxidoreductase activity"/>
    <property type="evidence" value="ECO:0007669"/>
    <property type="project" value="InterPro"/>
</dbReference>
<dbReference type="InterPro" id="IPR036249">
    <property type="entry name" value="Thioredoxin-like_sf"/>
</dbReference>
<evidence type="ECO:0000256" key="1">
    <source>
        <dbReference type="SAM" id="SignalP"/>
    </source>
</evidence>
<dbReference type="SUPFAM" id="SSF52833">
    <property type="entry name" value="Thioredoxin-like"/>
    <property type="match status" value="1"/>
</dbReference>
<reference evidence="3 4" key="1">
    <citation type="submission" date="2018-08" db="EMBL/GenBank/DDBJ databases">
        <title>A genome reference for cultivated species of the human gut microbiota.</title>
        <authorList>
            <person name="Zou Y."/>
            <person name="Xue W."/>
            <person name="Luo G."/>
        </authorList>
    </citation>
    <scope>NUCLEOTIDE SEQUENCE [LARGE SCALE GENOMIC DNA]</scope>
    <source>
        <strain evidence="3 4">AF22-3AC</strain>
    </source>
</reference>
<evidence type="ECO:0000313" key="3">
    <source>
        <dbReference type="EMBL" id="RGS39925.1"/>
    </source>
</evidence>
<dbReference type="Gene3D" id="3.40.30.10">
    <property type="entry name" value="Glutaredoxin"/>
    <property type="match status" value="1"/>
</dbReference>
<feature type="signal peptide" evidence="1">
    <location>
        <begin position="1"/>
        <end position="20"/>
    </location>
</feature>
<dbReference type="PANTHER" id="PTHR42852">
    <property type="entry name" value="THIOL:DISULFIDE INTERCHANGE PROTEIN DSBE"/>
    <property type="match status" value="1"/>
</dbReference>
<dbReference type="InterPro" id="IPR000866">
    <property type="entry name" value="AhpC/TSA"/>
</dbReference>
<dbReference type="AlphaFoldDB" id="A0A412IP21"/>
<dbReference type="GO" id="GO:0016209">
    <property type="term" value="F:antioxidant activity"/>
    <property type="evidence" value="ECO:0007669"/>
    <property type="project" value="InterPro"/>
</dbReference>
<dbReference type="RefSeq" id="WP_118401587.1">
    <property type="nucleotide sequence ID" value="NZ_JADNFX010000012.1"/>
</dbReference>
<dbReference type="Pfam" id="PF00578">
    <property type="entry name" value="AhpC-TSA"/>
    <property type="match status" value="1"/>
</dbReference>
<dbReference type="CDD" id="cd02966">
    <property type="entry name" value="TlpA_like_family"/>
    <property type="match status" value="1"/>
</dbReference>
<dbReference type="Proteomes" id="UP000283341">
    <property type="component" value="Unassembled WGS sequence"/>
</dbReference>
<dbReference type="InterPro" id="IPR050553">
    <property type="entry name" value="Thioredoxin_ResA/DsbE_sf"/>
</dbReference>
<name>A0A412IP21_9BACE</name>
<keyword evidence="1" id="KW-0732">Signal</keyword>
<dbReference type="EMBL" id="QRVJ01000001">
    <property type="protein sequence ID" value="RGS39925.1"/>
    <property type="molecule type" value="Genomic_DNA"/>
</dbReference>
<evidence type="ECO:0000313" key="4">
    <source>
        <dbReference type="Proteomes" id="UP000283341"/>
    </source>
</evidence>
<proteinExistence type="predicted"/>
<sequence>MKKIYYLLFILFFCFTGAMAQTFPAVSVENATGETISTKSLITGKPFILSFWGVTCKPCITELNTLNEVMEEWREEVDFDIVAVSIDDSRFTSRARSMAEGYGWEFTCVFDKNQDLKRAMNVSLTPQTFIIDSKGNVAYAHSGYTPGSELQLLKKLKELQKK</sequence>